<feature type="domain" description="Ams2/SPT21 N-terminal" evidence="2">
    <location>
        <begin position="32"/>
        <end position="165"/>
    </location>
</feature>
<keyword evidence="4" id="KW-1185">Reference proteome</keyword>
<dbReference type="Proteomes" id="UP000285146">
    <property type="component" value="Unassembled WGS sequence"/>
</dbReference>
<feature type="region of interest" description="Disordered" evidence="1">
    <location>
        <begin position="749"/>
        <end position="787"/>
    </location>
</feature>
<dbReference type="GO" id="GO:0000183">
    <property type="term" value="P:rDNA heterochromatin formation"/>
    <property type="evidence" value="ECO:0007669"/>
    <property type="project" value="TreeGrafter"/>
</dbReference>
<dbReference type="SUPFAM" id="SSF57716">
    <property type="entry name" value="Glucocorticoid receptor-like (DNA-binding domain)"/>
    <property type="match status" value="1"/>
</dbReference>
<feature type="compositionally biased region" description="Low complexity" evidence="1">
    <location>
        <begin position="261"/>
        <end position="271"/>
    </location>
</feature>
<comment type="caution">
    <text evidence="3">The sequence shown here is derived from an EMBL/GenBank/DDBJ whole genome shotgun (WGS) entry which is preliminary data.</text>
</comment>
<dbReference type="GO" id="GO:0006357">
    <property type="term" value="P:regulation of transcription by RNA polymerase II"/>
    <property type="evidence" value="ECO:0007669"/>
    <property type="project" value="TreeGrafter"/>
</dbReference>
<dbReference type="InterPro" id="IPR013088">
    <property type="entry name" value="Znf_NHR/GATA"/>
</dbReference>
<evidence type="ECO:0000256" key="1">
    <source>
        <dbReference type="SAM" id="MobiDB-lite"/>
    </source>
</evidence>
<accession>A0A423X6P8</accession>
<evidence type="ECO:0000313" key="3">
    <source>
        <dbReference type="EMBL" id="ROW11648.1"/>
    </source>
</evidence>
<organism evidence="3 4">
    <name type="scientific">Cytospora leucostoma</name>
    <dbReference type="NCBI Taxonomy" id="1230097"/>
    <lineage>
        <taxon>Eukaryota</taxon>
        <taxon>Fungi</taxon>
        <taxon>Dikarya</taxon>
        <taxon>Ascomycota</taxon>
        <taxon>Pezizomycotina</taxon>
        <taxon>Sordariomycetes</taxon>
        <taxon>Sordariomycetidae</taxon>
        <taxon>Diaporthales</taxon>
        <taxon>Cytosporaceae</taxon>
        <taxon>Cytospora</taxon>
    </lineage>
</organism>
<dbReference type="OrthoDB" id="3199820at2759"/>
<feature type="region of interest" description="Disordered" evidence="1">
    <location>
        <begin position="547"/>
        <end position="696"/>
    </location>
</feature>
<feature type="compositionally biased region" description="Basic and acidic residues" evidence="1">
    <location>
        <begin position="945"/>
        <end position="956"/>
    </location>
</feature>
<feature type="region of interest" description="Disordered" evidence="1">
    <location>
        <begin position="1071"/>
        <end position="1123"/>
    </location>
</feature>
<feature type="compositionally biased region" description="Polar residues" evidence="1">
    <location>
        <begin position="553"/>
        <end position="575"/>
    </location>
</feature>
<dbReference type="InterPro" id="IPR057725">
    <property type="entry name" value="Ams2-SPT21_N"/>
</dbReference>
<proteinExistence type="predicted"/>
<feature type="compositionally biased region" description="Pro residues" evidence="1">
    <location>
        <begin position="639"/>
        <end position="651"/>
    </location>
</feature>
<dbReference type="Gene3D" id="3.30.50.10">
    <property type="entry name" value="Erythroid Transcription Factor GATA-1, subunit A"/>
    <property type="match status" value="1"/>
</dbReference>
<feature type="compositionally biased region" description="Basic residues" evidence="1">
    <location>
        <begin position="591"/>
        <end position="607"/>
    </location>
</feature>
<feature type="compositionally biased region" description="Low complexity" evidence="1">
    <location>
        <begin position="413"/>
        <end position="431"/>
    </location>
</feature>
<evidence type="ECO:0000313" key="4">
    <source>
        <dbReference type="Proteomes" id="UP000285146"/>
    </source>
</evidence>
<feature type="compositionally biased region" description="Pro residues" evidence="1">
    <location>
        <begin position="250"/>
        <end position="260"/>
    </location>
</feature>
<feature type="compositionally biased region" description="Polar residues" evidence="1">
    <location>
        <begin position="462"/>
        <end position="478"/>
    </location>
</feature>
<protein>
    <recommendedName>
        <fullName evidence="2">Ams2/SPT21 N-terminal domain-containing protein</fullName>
    </recommendedName>
</protein>
<dbReference type="InterPro" id="IPR042403">
    <property type="entry name" value="Spt21/Ams2"/>
</dbReference>
<feature type="compositionally biased region" description="Basic and acidic residues" evidence="1">
    <location>
        <begin position="652"/>
        <end position="663"/>
    </location>
</feature>
<name>A0A423X6P8_9PEZI</name>
<feature type="compositionally biased region" description="Basic residues" evidence="1">
    <location>
        <begin position="906"/>
        <end position="926"/>
    </location>
</feature>
<reference evidence="3 4" key="1">
    <citation type="submission" date="2015-09" db="EMBL/GenBank/DDBJ databases">
        <title>Host preference determinants of Valsa canker pathogens revealed by comparative genomics.</title>
        <authorList>
            <person name="Yin Z."/>
            <person name="Huang L."/>
        </authorList>
    </citation>
    <scope>NUCLEOTIDE SEQUENCE [LARGE SCALE GENOMIC DNA]</scope>
    <source>
        <strain evidence="3 4">SXYLt</strain>
    </source>
</reference>
<dbReference type="PANTHER" id="PTHR39147:SF1">
    <property type="entry name" value="PROTEIN SPT21"/>
    <property type="match status" value="1"/>
</dbReference>
<sequence length="1310" mass="140292">MTGSQGGAWMGYHSHGLPATLQPPREAEQSGMQTRPMGLKVQYTFERDQQNCLARWPQTLQIATVPVDERNSIGVIDLRTCLQAIAQCSPEIINQYDKDYAVYALDYSEDDTPLVGQGMLSWGLEQPTPTSEQKLITGRVTKNMLAIFGNGVKETLEVKLKLNAVPKMQRPQTSQGSEVQRGYGSNAPTPTPTDANSEWSSFMQSNPGFGRPMNGPSMPSPGLPPARYGSPLQMPSPAPDARLDHFTPLPAAPTPPPLSAPMPQQMAPMSSFAPGPSSQGLAPDDTTATSRNDGPAPSARPKKGKRSSSKQPSKRSTGNPVGRPRKNARDSGNTSALEEATDGDEPPKKKRAKTTKADFPKGAPLDAAPGSLRVAASTSGSLRTMRPVASGGSGMGGNHLQEVPRAPTPVPGQAPARPRARPIAPNAQAPQGPFRRPSMAEFEGATRFQVFDTGIPGPPNQDARSPSESVAQSPQQAYTPEESLADIGSSPPVPRSAQSMRSSPPPSSPVLPPMPIPQPDSGFMSGGYDEMVFDDNLQLTNSMALRPEDLNFSGPTQQANNSSRPKLVPTGNTMVIEQVFPGPTELLPKKTLFRPKSSAKARARAQSKSRGTGTKAAARQLKRSNTEPNLQRQETPVEPTGPPPMPQPPLRQEPEHTKSDMLKTEPAGEAPCAAANETEAPTPAAQPATVEDPEGRLLRLLSEPMADDLHVNGAQDVTQELPPMPAPRHTHFAELPTTEMAAPACSPPVAASDTGAVEPSMLPDASFSEEPEEAGPPSKNLSRKQSIKAKLEKAVESGQMPTFCSNCGAISTPTWRKIFTQLCEGSPEFPVFSDKPGCVTAIIITERDENEKPMKYQVIKKALGPAEDKSQWREDILCNSCGIWLSKYRNHRPEERWEDDPAQIGKPRKKSSNGQKARSKKTKGQHKGPANLTSEAYFTTDPIGPDDHGPSPRDPDEVMLLRGPTTEPPSRERTFKLEYTGAAEPLDYRDSQGSTHSRGSRGSGTADSPIALEDGGMGRTRRLLFPSPKKDGQPKVLGEVAVNVVRMSHEASKSAGNGKENTDVEVGTSILATPKAGSKSRPGDEDMADLFGTPPCPSTPPPKERNAGLFKTPTRPTPTHRPITRSISKSIRSARSIVKSPGHALLALQQTPTKTPASASIRRHSNHNNHQHLHAHFAVDEGMLGGMTEFGSPFSSTLNQLLSEANDFTNGSSAHGLGELDITSLPNLDSDTGLSGHLEHLDFGHFLTTDAVMPSSPPVVNRHNSGGAHVSFGATSMSFDGEGVSIWESFGEVSMTETAEGDDVRVEEIK</sequence>
<dbReference type="PANTHER" id="PTHR39147">
    <property type="entry name" value="PROTEIN SPT21"/>
    <property type="match status" value="1"/>
</dbReference>
<dbReference type="Pfam" id="PF25823">
    <property type="entry name" value="Ams2-SPT21_N"/>
    <property type="match status" value="1"/>
</dbReference>
<evidence type="ECO:0000259" key="2">
    <source>
        <dbReference type="Pfam" id="PF25823"/>
    </source>
</evidence>
<feature type="region of interest" description="Disordered" evidence="1">
    <location>
        <begin position="167"/>
        <end position="529"/>
    </location>
</feature>
<dbReference type="InParanoid" id="A0A423X6P8"/>
<feature type="compositionally biased region" description="Polar residues" evidence="1">
    <location>
        <begin position="276"/>
        <end position="292"/>
    </location>
</feature>
<feature type="compositionally biased region" description="Low complexity" evidence="1">
    <location>
        <begin position="669"/>
        <end position="689"/>
    </location>
</feature>
<feature type="compositionally biased region" description="Polar residues" evidence="1">
    <location>
        <begin position="186"/>
        <end position="207"/>
    </location>
</feature>
<dbReference type="GO" id="GO:0008270">
    <property type="term" value="F:zinc ion binding"/>
    <property type="evidence" value="ECO:0007669"/>
    <property type="project" value="InterPro"/>
</dbReference>
<dbReference type="GO" id="GO:0030466">
    <property type="term" value="P:silent mating-type cassette heterochromatin formation"/>
    <property type="evidence" value="ECO:0007669"/>
    <property type="project" value="TreeGrafter"/>
</dbReference>
<feature type="region of interest" description="Disordered" evidence="1">
    <location>
        <begin position="893"/>
        <end position="1035"/>
    </location>
</feature>
<dbReference type="EMBL" id="LKEB01000026">
    <property type="protein sequence ID" value="ROW11648.1"/>
    <property type="molecule type" value="Genomic_DNA"/>
</dbReference>
<gene>
    <name evidence="3" type="ORF">VPNG_05558</name>
</gene>
<feature type="compositionally biased region" description="Pro residues" evidence="1">
    <location>
        <begin position="503"/>
        <end position="518"/>
    </location>
</feature>